<dbReference type="Gene3D" id="6.10.340.10">
    <property type="match status" value="1"/>
</dbReference>
<dbReference type="NCBIfam" id="TIGR00229">
    <property type="entry name" value="sensory_box"/>
    <property type="match status" value="1"/>
</dbReference>
<dbReference type="Pfam" id="PF08448">
    <property type="entry name" value="PAS_4"/>
    <property type="match status" value="1"/>
</dbReference>
<feature type="domain" description="PAS" evidence="2">
    <location>
        <begin position="319"/>
        <end position="372"/>
    </location>
</feature>
<dbReference type="SMART" id="SM00304">
    <property type="entry name" value="HAMP"/>
    <property type="match status" value="1"/>
</dbReference>
<feature type="domain" description="EAL" evidence="3">
    <location>
        <begin position="618"/>
        <end position="870"/>
    </location>
</feature>
<dbReference type="InterPro" id="IPR029787">
    <property type="entry name" value="Nucleotide_cyclase"/>
</dbReference>
<dbReference type="InterPro" id="IPR052155">
    <property type="entry name" value="Biofilm_reg_signaling"/>
</dbReference>
<evidence type="ECO:0000259" key="2">
    <source>
        <dbReference type="PROSITE" id="PS50112"/>
    </source>
</evidence>
<dbReference type="CDD" id="cd01948">
    <property type="entry name" value="EAL"/>
    <property type="match status" value="1"/>
</dbReference>
<dbReference type="CDD" id="cd06225">
    <property type="entry name" value="HAMP"/>
    <property type="match status" value="1"/>
</dbReference>
<evidence type="ECO:0000313" key="7">
    <source>
        <dbReference type="Proteomes" id="UP001219956"/>
    </source>
</evidence>
<organism evidence="6 7">
    <name type="scientific">Vogesella aquatica</name>
    <dbReference type="NCBI Taxonomy" id="2984206"/>
    <lineage>
        <taxon>Bacteria</taxon>
        <taxon>Pseudomonadati</taxon>
        <taxon>Pseudomonadota</taxon>
        <taxon>Betaproteobacteria</taxon>
        <taxon>Neisseriales</taxon>
        <taxon>Chromobacteriaceae</taxon>
        <taxon>Vogesella</taxon>
    </lineage>
</organism>
<dbReference type="InterPro" id="IPR000160">
    <property type="entry name" value="GGDEF_dom"/>
</dbReference>
<dbReference type="InterPro" id="IPR013656">
    <property type="entry name" value="PAS_4"/>
</dbReference>
<dbReference type="RefSeq" id="WP_272751035.1">
    <property type="nucleotide sequence ID" value="NZ_JAQQLF010000006.1"/>
</dbReference>
<dbReference type="PROSITE" id="PS50883">
    <property type="entry name" value="EAL"/>
    <property type="match status" value="1"/>
</dbReference>
<protein>
    <submittedName>
        <fullName evidence="6">EAL domain-containing protein</fullName>
    </submittedName>
</protein>
<evidence type="ECO:0000259" key="4">
    <source>
        <dbReference type="PROSITE" id="PS50885"/>
    </source>
</evidence>
<comment type="caution">
    <text evidence="6">The sequence shown here is derived from an EMBL/GenBank/DDBJ whole genome shotgun (WGS) entry which is preliminary data.</text>
</comment>
<sequence>MTVSQHILRTLLAVLLPVALGLGWLLHSGWQAQQAGVQQQLDALALQQQRLLQGQLGQGQRVAAALAATGWAQALDARRCPPGDMQQYLLGAYGFSNAVTLMAGGQVVCSALPVDAAARLRVSQLPELPGLLALRRPAVSEPMQAPISRRRVVVVSHPLLGSNGQLRGQVILPLDLQDLALPALQAGLPEGLAWRVYSTAGAVLQQHGGSQAGDSLTVQRQLDNAPWRVEVAVPYAALRTQLLRQGLPLMLGMLAAILLAVAVGWLFARYLLRSIRQLSAFVLRVGQGEASLRIQPLGPQELVLLGQEINRMLDAADYSESRYRLLFAASTDGVLVVNAQMQILAVNEQGASMFGYSVDELTGQNVDVLIPQAVQAAHRHVAGGYAANPVGRSMGHRPTLRGVRQDGSEVLVQITLSPLPAGGVAAIVRDVSERHQMQARMQWLAQYDSLTNLPNRVLLADRLEQALRRAQFSQQPLALVLVGLDHFKLINETWGHSSGDRVLSQFGHRLLDSLGEGWTVARVGGDEFAIVVEDAAEPHQLPGVLEKLRQALLAPLEGAGSSRLVVGGSMGVALFPDDAEDAGELLKAADMALEQAKLRQRGGVRFYSEQHVPRYRQELELEARLREAIAADTLLPYFQPIVNADSGQIVCVEALVRWPQANGMVSPAAFLPVAEAAGLLPGLERLVRRKALATVRAWHDEGLLVQLSLNVSAAEFDSPHFVGELAMLVREARLQPSMLVLEITEGAVLGNQDAAQARMQQLQASGYRIAIDDFGTGYSSLSYLHSYPFDRLKLDRSFVARLTHDERARKVTAAIIAMAHELSLVVIAEGVEEAAQLAMLQAMGCNQVQGFHLHRPLSAQALGELMRHLRVQQPVMP</sequence>
<keyword evidence="1" id="KW-1133">Transmembrane helix</keyword>
<dbReference type="InterPro" id="IPR035965">
    <property type="entry name" value="PAS-like_dom_sf"/>
</dbReference>
<dbReference type="InterPro" id="IPR003660">
    <property type="entry name" value="HAMP_dom"/>
</dbReference>
<dbReference type="SUPFAM" id="SSF141868">
    <property type="entry name" value="EAL domain-like"/>
    <property type="match status" value="1"/>
</dbReference>
<dbReference type="SUPFAM" id="SSF55785">
    <property type="entry name" value="PYP-like sensor domain (PAS domain)"/>
    <property type="match status" value="1"/>
</dbReference>
<name>A0ABT5IVU2_9NEIS</name>
<proteinExistence type="predicted"/>
<dbReference type="PANTHER" id="PTHR44757:SF2">
    <property type="entry name" value="BIOFILM ARCHITECTURE MAINTENANCE PROTEIN MBAA"/>
    <property type="match status" value="1"/>
</dbReference>
<dbReference type="SUPFAM" id="SSF55073">
    <property type="entry name" value="Nucleotide cyclase"/>
    <property type="match status" value="1"/>
</dbReference>
<dbReference type="CDD" id="cd00130">
    <property type="entry name" value="PAS"/>
    <property type="match status" value="1"/>
</dbReference>
<feature type="transmembrane region" description="Helical" evidence="1">
    <location>
        <begin position="247"/>
        <end position="268"/>
    </location>
</feature>
<evidence type="ECO:0000259" key="3">
    <source>
        <dbReference type="PROSITE" id="PS50883"/>
    </source>
</evidence>
<dbReference type="Gene3D" id="3.30.70.270">
    <property type="match status" value="1"/>
</dbReference>
<dbReference type="PANTHER" id="PTHR44757">
    <property type="entry name" value="DIGUANYLATE CYCLASE DGCP"/>
    <property type="match status" value="1"/>
</dbReference>
<dbReference type="Pfam" id="PF00672">
    <property type="entry name" value="HAMP"/>
    <property type="match status" value="1"/>
</dbReference>
<dbReference type="SMART" id="SM00052">
    <property type="entry name" value="EAL"/>
    <property type="match status" value="1"/>
</dbReference>
<dbReference type="PROSITE" id="PS50885">
    <property type="entry name" value="HAMP"/>
    <property type="match status" value="1"/>
</dbReference>
<feature type="domain" description="HAMP" evidence="4">
    <location>
        <begin position="269"/>
        <end position="321"/>
    </location>
</feature>
<feature type="domain" description="GGDEF" evidence="5">
    <location>
        <begin position="475"/>
        <end position="609"/>
    </location>
</feature>
<dbReference type="InterPro" id="IPR043128">
    <property type="entry name" value="Rev_trsase/Diguanyl_cyclase"/>
</dbReference>
<dbReference type="Gene3D" id="3.20.20.450">
    <property type="entry name" value="EAL domain"/>
    <property type="match status" value="1"/>
</dbReference>
<gene>
    <name evidence="6" type="ORF">PQU95_05350</name>
</gene>
<dbReference type="InterPro" id="IPR001633">
    <property type="entry name" value="EAL_dom"/>
</dbReference>
<keyword evidence="1" id="KW-0812">Transmembrane</keyword>
<dbReference type="Gene3D" id="3.30.450.20">
    <property type="entry name" value="PAS domain"/>
    <property type="match status" value="2"/>
</dbReference>
<dbReference type="InterPro" id="IPR000014">
    <property type="entry name" value="PAS"/>
</dbReference>
<dbReference type="EMBL" id="JAQQLF010000006">
    <property type="protein sequence ID" value="MDC7716638.1"/>
    <property type="molecule type" value="Genomic_DNA"/>
</dbReference>
<dbReference type="CDD" id="cd18773">
    <property type="entry name" value="PDC1_HK_sensor"/>
    <property type="match status" value="1"/>
</dbReference>
<accession>A0ABT5IVU2</accession>
<dbReference type="PROSITE" id="PS50887">
    <property type="entry name" value="GGDEF"/>
    <property type="match status" value="1"/>
</dbReference>
<dbReference type="PROSITE" id="PS50112">
    <property type="entry name" value="PAS"/>
    <property type="match status" value="1"/>
</dbReference>
<dbReference type="SMART" id="SM00267">
    <property type="entry name" value="GGDEF"/>
    <property type="match status" value="1"/>
</dbReference>
<dbReference type="Proteomes" id="UP001219956">
    <property type="component" value="Unassembled WGS sequence"/>
</dbReference>
<reference evidence="6 7" key="1">
    <citation type="submission" date="2023-01" db="EMBL/GenBank/DDBJ databases">
        <title>Novel species of the genus Vogesella isolated from rivers.</title>
        <authorList>
            <person name="Lu H."/>
        </authorList>
    </citation>
    <scope>NUCLEOTIDE SEQUENCE [LARGE SCALE GENOMIC DNA]</scope>
    <source>
        <strain evidence="6 7">DC21W</strain>
    </source>
</reference>
<evidence type="ECO:0000259" key="5">
    <source>
        <dbReference type="PROSITE" id="PS50887"/>
    </source>
</evidence>
<keyword evidence="1" id="KW-0472">Membrane</keyword>
<evidence type="ECO:0000313" key="6">
    <source>
        <dbReference type="EMBL" id="MDC7716638.1"/>
    </source>
</evidence>
<dbReference type="SMART" id="SM00091">
    <property type="entry name" value="PAS"/>
    <property type="match status" value="1"/>
</dbReference>
<dbReference type="Pfam" id="PF00563">
    <property type="entry name" value="EAL"/>
    <property type="match status" value="1"/>
</dbReference>
<keyword evidence="7" id="KW-1185">Reference proteome</keyword>
<evidence type="ECO:0000256" key="1">
    <source>
        <dbReference type="SAM" id="Phobius"/>
    </source>
</evidence>
<dbReference type="NCBIfam" id="TIGR00254">
    <property type="entry name" value="GGDEF"/>
    <property type="match status" value="1"/>
</dbReference>
<dbReference type="InterPro" id="IPR035919">
    <property type="entry name" value="EAL_sf"/>
</dbReference>
<dbReference type="Pfam" id="PF00990">
    <property type="entry name" value="GGDEF"/>
    <property type="match status" value="1"/>
</dbReference>
<dbReference type="CDD" id="cd01949">
    <property type="entry name" value="GGDEF"/>
    <property type="match status" value="1"/>
</dbReference>